<keyword evidence="1" id="KW-1133">Transmembrane helix</keyword>
<feature type="transmembrane region" description="Helical" evidence="1">
    <location>
        <begin position="12"/>
        <end position="30"/>
    </location>
</feature>
<keyword evidence="3" id="KW-1185">Reference proteome</keyword>
<reference evidence="2 3" key="1">
    <citation type="submission" date="2020-08" db="EMBL/GenBank/DDBJ databases">
        <title>A Genomic Blueprint of the Chicken Gut Microbiome.</title>
        <authorList>
            <person name="Gilroy R."/>
            <person name="Ravi A."/>
            <person name="Getino M."/>
            <person name="Pursley I."/>
            <person name="Horton D.L."/>
            <person name="Alikhan N.-F."/>
            <person name="Baker D."/>
            <person name="Gharbi K."/>
            <person name="Hall N."/>
            <person name="Watson M."/>
            <person name="Adriaenssens E.M."/>
            <person name="Foster-Nyarko E."/>
            <person name="Jarju S."/>
            <person name="Secka A."/>
            <person name="Antonio M."/>
            <person name="Oren A."/>
            <person name="Chaudhuri R."/>
            <person name="La Ragione R.M."/>
            <person name="Hildebrand F."/>
            <person name="Pallen M.J."/>
        </authorList>
    </citation>
    <scope>NUCLEOTIDE SEQUENCE [LARGE SCALE GENOMIC DNA]</scope>
    <source>
        <strain evidence="2 3">Sa2BVA9</strain>
    </source>
</reference>
<organism evidence="2 3">
    <name type="scientific">Paenibacillus gallinarum</name>
    <dbReference type="NCBI Taxonomy" id="2762232"/>
    <lineage>
        <taxon>Bacteria</taxon>
        <taxon>Bacillati</taxon>
        <taxon>Bacillota</taxon>
        <taxon>Bacilli</taxon>
        <taxon>Bacillales</taxon>
        <taxon>Paenibacillaceae</taxon>
        <taxon>Paenibacillus</taxon>
    </lineage>
</organism>
<dbReference type="Proteomes" id="UP000608071">
    <property type="component" value="Unassembled WGS sequence"/>
</dbReference>
<accession>A0ABR8T566</accession>
<name>A0ABR8T566_9BACL</name>
<evidence type="ECO:0000256" key="1">
    <source>
        <dbReference type="SAM" id="Phobius"/>
    </source>
</evidence>
<protein>
    <submittedName>
        <fullName evidence="2">Uncharacterized protein</fullName>
    </submittedName>
</protein>
<gene>
    <name evidence="2" type="ORF">H9647_20430</name>
</gene>
<keyword evidence="1" id="KW-0812">Transmembrane</keyword>
<dbReference type="RefSeq" id="WP_191803544.1">
    <property type="nucleotide sequence ID" value="NZ_JACSQL010000012.1"/>
</dbReference>
<evidence type="ECO:0000313" key="3">
    <source>
        <dbReference type="Proteomes" id="UP000608071"/>
    </source>
</evidence>
<keyword evidence="1" id="KW-0472">Membrane</keyword>
<feature type="transmembrane region" description="Helical" evidence="1">
    <location>
        <begin position="42"/>
        <end position="60"/>
    </location>
</feature>
<sequence>MNLYHEIFFSKWHLITIVAIAVAWISLWLGGYGRKAMLKSGIGATIFLYIIALIPLAVTIHDREYVAKRMTSQLDHHYALRVEQSLGKELSDIDQLAAFASSRRDDDSYTTYIFAGNYSESFSFSGSLDILIYDKQGKELHKEKYEQIVLKPGEKKKIDQFYSLRDASNYQYRFVYHRY</sequence>
<evidence type="ECO:0000313" key="2">
    <source>
        <dbReference type="EMBL" id="MBD7970439.1"/>
    </source>
</evidence>
<dbReference type="EMBL" id="JACSQL010000012">
    <property type="protein sequence ID" value="MBD7970439.1"/>
    <property type="molecule type" value="Genomic_DNA"/>
</dbReference>
<comment type="caution">
    <text evidence="2">The sequence shown here is derived from an EMBL/GenBank/DDBJ whole genome shotgun (WGS) entry which is preliminary data.</text>
</comment>
<proteinExistence type="predicted"/>